<dbReference type="Ensembl" id="ENSFTIT00000007373.1">
    <property type="protein sequence ID" value="ENSFTIP00000007064.1"/>
    <property type="gene ID" value="ENSFTIG00000004806.1"/>
</dbReference>
<keyword evidence="5" id="KW-0479">Metal-binding</keyword>
<dbReference type="GO" id="GO:0042730">
    <property type="term" value="P:fibrinolysis"/>
    <property type="evidence" value="ECO:0007669"/>
    <property type="project" value="TreeGrafter"/>
</dbReference>
<dbReference type="GO" id="GO:0008270">
    <property type="term" value="F:zinc ion binding"/>
    <property type="evidence" value="ECO:0007669"/>
    <property type="project" value="InterPro"/>
</dbReference>
<feature type="domain" description="Peptidase M14" evidence="12">
    <location>
        <begin position="171"/>
        <end position="386"/>
    </location>
</feature>
<dbReference type="AlphaFoldDB" id="A0A8C4U688"/>
<keyword evidence="4" id="KW-0645">Protease</keyword>
<evidence type="ECO:0000256" key="2">
    <source>
        <dbReference type="ARBA" id="ARBA00005988"/>
    </source>
</evidence>
<protein>
    <submittedName>
        <fullName evidence="13">Carboxypeptidase B2</fullName>
    </submittedName>
</protein>
<dbReference type="FunFam" id="3.30.70.340:FF:000003">
    <property type="entry name" value="Carboxypeptidase B2"/>
    <property type="match status" value="1"/>
</dbReference>
<evidence type="ECO:0000256" key="8">
    <source>
        <dbReference type="ARBA" id="ARBA00022833"/>
    </source>
</evidence>
<dbReference type="Pfam" id="PF00246">
    <property type="entry name" value="Peptidase_M14"/>
    <property type="match status" value="1"/>
</dbReference>
<dbReference type="SUPFAM" id="SSF54897">
    <property type="entry name" value="Protease propeptides/inhibitors"/>
    <property type="match status" value="1"/>
</dbReference>
<comment type="cofactor">
    <cofactor evidence="1">
        <name>Zn(2+)</name>
        <dbReference type="ChEBI" id="CHEBI:29105"/>
    </cofactor>
</comment>
<dbReference type="Pfam" id="PF02244">
    <property type="entry name" value="Propep_M14"/>
    <property type="match status" value="1"/>
</dbReference>
<sequence length="390" mass="45538">MKMRFYLLFFTLFNWIPEKRVFFSFAQDEVLCARPQTDEQVEALQDLLNTTEVILWQPVVVENIKKDRDVHFYVRESSINSTKAQLRQLTIQHKVLVEDVRGLIEDQTTNDTFSPRSSSSYYEHYHSMKEIYHWMEEAVKVHSDLLQKIYIGSSYEKRPLYILKAIHVRERDRTMTRLLEHFDFYVMPVVNVDGYVYTWSHPSNRLWRKSRSSHGNSKCIGTDMNRNFDARWCGEGASPYECHQIYCGPYPESEPEVKAVARFIRDHKDIIKAYITMHSYSQLVLFPYSYTMDKSKDHDELESLAKKAATAIKRTTMKTYKLGAGAQTIYLAPGGSDDWAYDLGIKYSFTIELRDTGTYGFLLPPHEIKPTCLEALSAVKEIAQHVLENL</sequence>
<organism evidence="13 14">
    <name type="scientific">Falco tinnunculus</name>
    <name type="common">Common kestrel</name>
    <dbReference type="NCBI Taxonomy" id="100819"/>
    <lineage>
        <taxon>Eukaryota</taxon>
        <taxon>Metazoa</taxon>
        <taxon>Chordata</taxon>
        <taxon>Craniata</taxon>
        <taxon>Vertebrata</taxon>
        <taxon>Euteleostomi</taxon>
        <taxon>Archelosauria</taxon>
        <taxon>Archosauria</taxon>
        <taxon>Dinosauria</taxon>
        <taxon>Saurischia</taxon>
        <taxon>Theropoda</taxon>
        <taxon>Coelurosauria</taxon>
        <taxon>Aves</taxon>
        <taxon>Neognathae</taxon>
        <taxon>Neoaves</taxon>
        <taxon>Telluraves</taxon>
        <taxon>Australaves</taxon>
        <taxon>Falconiformes</taxon>
        <taxon>Falconidae</taxon>
        <taxon>Falco</taxon>
    </lineage>
</organism>
<keyword evidence="6" id="KW-0732">Signal</keyword>
<evidence type="ECO:0000256" key="7">
    <source>
        <dbReference type="ARBA" id="ARBA00022801"/>
    </source>
</evidence>
<keyword evidence="7" id="KW-0378">Hydrolase</keyword>
<dbReference type="PROSITE" id="PS52035">
    <property type="entry name" value="PEPTIDASE_M14"/>
    <property type="match status" value="1"/>
</dbReference>
<evidence type="ECO:0000256" key="5">
    <source>
        <dbReference type="ARBA" id="ARBA00022723"/>
    </source>
</evidence>
<keyword evidence="14" id="KW-1185">Reference proteome</keyword>
<dbReference type="PRINTS" id="PR00765">
    <property type="entry name" value="CRBOXYPTASEA"/>
</dbReference>
<dbReference type="GO" id="GO:0006508">
    <property type="term" value="P:proteolysis"/>
    <property type="evidence" value="ECO:0007669"/>
    <property type="project" value="UniProtKB-KW"/>
</dbReference>
<dbReference type="SMART" id="SM00631">
    <property type="entry name" value="Zn_pept"/>
    <property type="match status" value="1"/>
</dbReference>
<evidence type="ECO:0000256" key="4">
    <source>
        <dbReference type="ARBA" id="ARBA00022670"/>
    </source>
</evidence>
<dbReference type="GO" id="GO:0005615">
    <property type="term" value="C:extracellular space"/>
    <property type="evidence" value="ECO:0007669"/>
    <property type="project" value="TreeGrafter"/>
</dbReference>
<dbReference type="FunFam" id="3.40.630.10:FF:000076">
    <property type="entry name" value="Carboxypeptidase B2"/>
    <property type="match status" value="1"/>
</dbReference>
<keyword evidence="8" id="KW-0862">Zinc</keyword>
<evidence type="ECO:0000256" key="9">
    <source>
        <dbReference type="ARBA" id="ARBA00023049"/>
    </source>
</evidence>
<reference evidence="13" key="2">
    <citation type="submission" date="2025-09" db="UniProtKB">
        <authorList>
            <consortium name="Ensembl"/>
        </authorList>
    </citation>
    <scope>IDENTIFICATION</scope>
</reference>
<dbReference type="GO" id="GO:0004181">
    <property type="term" value="F:metallocarboxypeptidase activity"/>
    <property type="evidence" value="ECO:0007669"/>
    <property type="project" value="InterPro"/>
</dbReference>
<keyword evidence="3" id="KW-0121">Carboxypeptidase</keyword>
<evidence type="ECO:0000256" key="3">
    <source>
        <dbReference type="ARBA" id="ARBA00022645"/>
    </source>
</evidence>
<evidence type="ECO:0000256" key="6">
    <source>
        <dbReference type="ARBA" id="ARBA00022729"/>
    </source>
</evidence>
<evidence type="ECO:0000256" key="11">
    <source>
        <dbReference type="PROSITE-ProRule" id="PRU01379"/>
    </source>
</evidence>
<evidence type="ECO:0000313" key="14">
    <source>
        <dbReference type="Proteomes" id="UP000694562"/>
    </source>
</evidence>
<evidence type="ECO:0000313" key="13">
    <source>
        <dbReference type="Ensembl" id="ENSFTIP00000007064.1"/>
    </source>
</evidence>
<feature type="active site" description="Proton donor/acceptor" evidence="11">
    <location>
        <position position="352"/>
    </location>
</feature>
<dbReference type="InterPro" id="IPR057247">
    <property type="entry name" value="CARBOXYPEPT_ZN_2"/>
</dbReference>
<comment type="similarity">
    <text evidence="2 11">Belongs to the peptidase M14 family.</text>
</comment>
<accession>A0A8C4U688</accession>
<dbReference type="Proteomes" id="UP000694562">
    <property type="component" value="Unplaced"/>
</dbReference>
<keyword evidence="9" id="KW-0482">Metalloprotease</keyword>
<dbReference type="InterPro" id="IPR000834">
    <property type="entry name" value="Peptidase_M14"/>
</dbReference>
<evidence type="ECO:0000256" key="10">
    <source>
        <dbReference type="ARBA" id="ARBA00023157"/>
    </source>
</evidence>
<evidence type="ECO:0000256" key="1">
    <source>
        <dbReference type="ARBA" id="ARBA00001947"/>
    </source>
</evidence>
<evidence type="ECO:0000259" key="12">
    <source>
        <dbReference type="PROSITE" id="PS52035"/>
    </source>
</evidence>
<name>A0A8C4U688_FALTI</name>
<proteinExistence type="inferred from homology"/>
<dbReference type="Gene3D" id="3.40.630.10">
    <property type="entry name" value="Zn peptidases"/>
    <property type="match status" value="2"/>
</dbReference>
<reference evidence="13" key="1">
    <citation type="submission" date="2025-08" db="UniProtKB">
        <authorList>
            <consortium name="Ensembl"/>
        </authorList>
    </citation>
    <scope>IDENTIFICATION</scope>
</reference>
<dbReference type="PROSITE" id="PS00133">
    <property type="entry name" value="CARBOXYPEPT_ZN_2"/>
    <property type="match status" value="1"/>
</dbReference>
<dbReference type="Gene3D" id="3.30.70.340">
    <property type="entry name" value="Metallocarboxypeptidase-like"/>
    <property type="match status" value="1"/>
</dbReference>
<dbReference type="InterPro" id="IPR003146">
    <property type="entry name" value="M14A_act_pep"/>
</dbReference>
<dbReference type="PANTHER" id="PTHR11705:SF17">
    <property type="entry name" value="CARBOXYPEPTIDASE B2"/>
    <property type="match status" value="1"/>
</dbReference>
<dbReference type="PANTHER" id="PTHR11705">
    <property type="entry name" value="PROTEASE FAMILY M14 CARBOXYPEPTIDASE A,B"/>
    <property type="match status" value="1"/>
</dbReference>
<dbReference type="InterPro" id="IPR036990">
    <property type="entry name" value="M14A-like_propep"/>
</dbReference>
<dbReference type="SUPFAM" id="SSF53187">
    <property type="entry name" value="Zn-dependent exopeptidases"/>
    <property type="match status" value="1"/>
</dbReference>
<keyword evidence="10" id="KW-1015">Disulfide bond</keyword>